<dbReference type="EMBL" id="JBGBPQ010000005">
    <property type="protein sequence ID" value="KAL1523669.1"/>
    <property type="molecule type" value="Genomic_DNA"/>
</dbReference>
<keyword evidence="2" id="KW-0807">Transducer</keyword>
<comment type="subcellular location">
    <subcellularLocation>
        <location evidence="1">Membrane</location>
        <topology evidence="1">Multi-pass membrane protein</topology>
    </subcellularLocation>
</comment>
<dbReference type="AlphaFoldDB" id="A0AB34JPL6"/>
<feature type="transmembrane region" description="Helical" evidence="4">
    <location>
        <begin position="183"/>
        <end position="203"/>
    </location>
</feature>
<dbReference type="PANTHER" id="PTHR24240">
    <property type="entry name" value="OPSIN"/>
    <property type="match status" value="1"/>
</dbReference>
<dbReference type="GO" id="GO:0004930">
    <property type="term" value="F:G protein-coupled receptor activity"/>
    <property type="evidence" value="ECO:0007669"/>
    <property type="project" value="UniProtKB-KW"/>
</dbReference>
<proteinExistence type="predicted"/>
<organism evidence="5 6">
    <name type="scientific">Prymnesium parvum</name>
    <name type="common">Toxic golden alga</name>
    <dbReference type="NCBI Taxonomy" id="97485"/>
    <lineage>
        <taxon>Eukaryota</taxon>
        <taxon>Haptista</taxon>
        <taxon>Haptophyta</taxon>
        <taxon>Prymnesiophyceae</taxon>
        <taxon>Prymnesiales</taxon>
        <taxon>Prymnesiaceae</taxon>
        <taxon>Prymnesium</taxon>
    </lineage>
</organism>
<evidence type="ECO:0000256" key="3">
    <source>
        <dbReference type="ARBA" id="ARBA00023170"/>
    </source>
</evidence>
<evidence type="ECO:0000256" key="2">
    <source>
        <dbReference type="ARBA" id="ARBA00023040"/>
    </source>
</evidence>
<keyword evidence="3" id="KW-0675">Receptor</keyword>
<keyword evidence="4" id="KW-0812">Transmembrane</keyword>
<feature type="transmembrane region" description="Helical" evidence="4">
    <location>
        <begin position="12"/>
        <end position="30"/>
    </location>
</feature>
<dbReference type="SUPFAM" id="SSF81321">
    <property type="entry name" value="Family A G protein-coupled receptor-like"/>
    <property type="match status" value="1"/>
</dbReference>
<dbReference type="Proteomes" id="UP001515480">
    <property type="component" value="Unassembled WGS sequence"/>
</dbReference>
<dbReference type="InterPro" id="IPR050125">
    <property type="entry name" value="GPCR_opsins"/>
</dbReference>
<feature type="transmembrane region" description="Helical" evidence="4">
    <location>
        <begin position="215"/>
        <end position="237"/>
    </location>
</feature>
<feature type="transmembrane region" description="Helical" evidence="4">
    <location>
        <begin position="42"/>
        <end position="70"/>
    </location>
</feature>
<dbReference type="Gene3D" id="1.20.1070.10">
    <property type="entry name" value="Rhodopsin 7-helix transmembrane proteins"/>
    <property type="match status" value="1"/>
</dbReference>
<evidence type="ECO:0008006" key="7">
    <source>
        <dbReference type="Google" id="ProtNLM"/>
    </source>
</evidence>
<keyword evidence="2" id="KW-0297">G-protein coupled receptor</keyword>
<sequence length="309" mass="33066">MAFSPKDAGMPIFLFVSAVCNSFFLVRVIRDFCQNSVLAGSPAVAMLLSACAELCWVVPCLVQCALIFFMGNDDLGSFSPNNRPGCDFQGFYSVLGSIAGMLSGLLIAVYTYLIAKSNGASVLGVDGIVNALPAKRTTMAIATVIFVFSLIIALLPVVALGHYKNNNEGFCYIDWYDNAQSGIMFAITLPTFITTVALFSSILAHGRWPDKTDILLMLFSFISAWALWLPASIMGFARVAFPSGYHISGGILGHAQALINPYLYGVRWRKSLLTLGCGVELTTAANGKIKSVVDEVPEVHATPVAPGAP</sequence>
<feature type="transmembrane region" description="Helical" evidence="4">
    <location>
        <begin position="243"/>
        <end position="263"/>
    </location>
</feature>
<evidence type="ECO:0000256" key="4">
    <source>
        <dbReference type="SAM" id="Phobius"/>
    </source>
</evidence>
<keyword evidence="4" id="KW-1133">Transmembrane helix</keyword>
<name>A0AB34JPL6_PRYPA</name>
<protein>
    <recommendedName>
        <fullName evidence="7">G-protein coupled receptors family 1 profile domain-containing protein</fullName>
    </recommendedName>
</protein>
<dbReference type="GO" id="GO:0016020">
    <property type="term" value="C:membrane"/>
    <property type="evidence" value="ECO:0007669"/>
    <property type="project" value="UniProtKB-SubCell"/>
</dbReference>
<evidence type="ECO:0000256" key="1">
    <source>
        <dbReference type="ARBA" id="ARBA00004141"/>
    </source>
</evidence>
<keyword evidence="6" id="KW-1185">Reference proteome</keyword>
<evidence type="ECO:0000313" key="5">
    <source>
        <dbReference type="EMBL" id="KAL1523669.1"/>
    </source>
</evidence>
<feature type="transmembrane region" description="Helical" evidence="4">
    <location>
        <begin position="90"/>
        <end position="113"/>
    </location>
</feature>
<reference evidence="5 6" key="1">
    <citation type="journal article" date="2024" name="Science">
        <title>Giant polyketide synthase enzymes in the biosynthesis of giant marine polyether toxins.</title>
        <authorList>
            <person name="Fallon T.R."/>
            <person name="Shende V.V."/>
            <person name="Wierzbicki I.H."/>
            <person name="Pendleton A.L."/>
            <person name="Watervoot N.F."/>
            <person name="Auber R.P."/>
            <person name="Gonzalez D.J."/>
            <person name="Wisecaver J.H."/>
            <person name="Moore B.S."/>
        </authorList>
    </citation>
    <scope>NUCLEOTIDE SEQUENCE [LARGE SCALE GENOMIC DNA]</scope>
    <source>
        <strain evidence="5 6">12B1</strain>
    </source>
</reference>
<keyword evidence="4" id="KW-0472">Membrane</keyword>
<dbReference type="CDD" id="cd00637">
    <property type="entry name" value="7tm_classA_rhodopsin-like"/>
    <property type="match status" value="1"/>
</dbReference>
<gene>
    <name evidence="5" type="ORF">AB1Y20_018603</name>
</gene>
<feature type="transmembrane region" description="Helical" evidence="4">
    <location>
        <begin position="140"/>
        <end position="163"/>
    </location>
</feature>
<accession>A0AB34JPL6</accession>
<evidence type="ECO:0000313" key="6">
    <source>
        <dbReference type="Proteomes" id="UP001515480"/>
    </source>
</evidence>
<comment type="caution">
    <text evidence="5">The sequence shown here is derived from an EMBL/GenBank/DDBJ whole genome shotgun (WGS) entry which is preliminary data.</text>
</comment>